<comment type="subcellular location">
    <subcellularLocation>
        <location evidence="1">Cell membrane</location>
        <topology evidence="1">Multi-pass membrane protein</topology>
    </subcellularLocation>
</comment>
<feature type="transmembrane region" description="Helical" evidence="7">
    <location>
        <begin position="368"/>
        <end position="388"/>
    </location>
</feature>
<feature type="transmembrane region" description="Helical" evidence="7">
    <location>
        <begin position="59"/>
        <end position="79"/>
    </location>
</feature>
<evidence type="ECO:0000256" key="2">
    <source>
        <dbReference type="ARBA" id="ARBA00022448"/>
    </source>
</evidence>
<keyword evidence="2" id="KW-0813">Transport</keyword>
<dbReference type="NCBIfam" id="TIGR00797">
    <property type="entry name" value="matE"/>
    <property type="match status" value="1"/>
</dbReference>
<evidence type="ECO:0000256" key="5">
    <source>
        <dbReference type="ARBA" id="ARBA00022989"/>
    </source>
</evidence>
<feature type="transmembrane region" description="Helical" evidence="7">
    <location>
        <begin position="289"/>
        <end position="309"/>
    </location>
</feature>
<dbReference type="GO" id="GO:0042910">
    <property type="term" value="F:xenobiotic transmembrane transporter activity"/>
    <property type="evidence" value="ECO:0007669"/>
    <property type="project" value="InterPro"/>
</dbReference>
<dbReference type="EMBL" id="JAFBDQ010000002">
    <property type="protein sequence ID" value="MBM7555699.1"/>
    <property type="molecule type" value="Genomic_DNA"/>
</dbReference>
<keyword evidence="5 7" id="KW-1133">Transmembrane helix</keyword>
<proteinExistence type="predicted"/>
<evidence type="ECO:0000256" key="3">
    <source>
        <dbReference type="ARBA" id="ARBA00022475"/>
    </source>
</evidence>
<dbReference type="InterPro" id="IPR002528">
    <property type="entry name" value="MATE_fam"/>
</dbReference>
<evidence type="ECO:0000256" key="6">
    <source>
        <dbReference type="ARBA" id="ARBA00023136"/>
    </source>
</evidence>
<accession>A0A939BPX5</accession>
<dbReference type="PANTHER" id="PTHR43823">
    <property type="entry name" value="SPORULATION PROTEIN YKVU"/>
    <property type="match status" value="1"/>
</dbReference>
<dbReference type="GO" id="GO:0005886">
    <property type="term" value="C:plasma membrane"/>
    <property type="evidence" value="ECO:0007669"/>
    <property type="project" value="UniProtKB-SubCell"/>
</dbReference>
<keyword evidence="6 7" id="KW-0472">Membrane</keyword>
<keyword evidence="9" id="KW-1185">Reference proteome</keyword>
<feature type="transmembrane region" description="Helical" evidence="7">
    <location>
        <begin position="170"/>
        <end position="195"/>
    </location>
</feature>
<comment type="caution">
    <text evidence="8">The sequence shown here is derived from an EMBL/GenBank/DDBJ whole genome shotgun (WGS) entry which is preliminary data.</text>
</comment>
<dbReference type="PANTHER" id="PTHR43823:SF3">
    <property type="entry name" value="MULTIDRUG EXPORT PROTEIN MEPA"/>
    <property type="match status" value="1"/>
</dbReference>
<feature type="transmembrane region" description="Helical" evidence="7">
    <location>
        <begin position="420"/>
        <end position="441"/>
    </location>
</feature>
<evidence type="ECO:0000313" key="8">
    <source>
        <dbReference type="EMBL" id="MBM7555699.1"/>
    </source>
</evidence>
<feature type="transmembrane region" description="Helical" evidence="7">
    <location>
        <begin position="201"/>
        <end position="223"/>
    </location>
</feature>
<feature type="transmembrane region" description="Helical" evidence="7">
    <location>
        <begin position="244"/>
        <end position="262"/>
    </location>
</feature>
<feature type="transmembrane region" description="Helical" evidence="7">
    <location>
        <begin position="99"/>
        <end position="118"/>
    </location>
</feature>
<feature type="transmembrane region" description="Helical" evidence="7">
    <location>
        <begin position="18"/>
        <end position="39"/>
    </location>
</feature>
<evidence type="ECO:0000256" key="7">
    <source>
        <dbReference type="SAM" id="Phobius"/>
    </source>
</evidence>
<dbReference type="Proteomes" id="UP000774000">
    <property type="component" value="Unassembled WGS sequence"/>
</dbReference>
<dbReference type="AlphaFoldDB" id="A0A939BPX5"/>
<feature type="transmembrane region" description="Helical" evidence="7">
    <location>
        <begin position="321"/>
        <end position="342"/>
    </location>
</feature>
<dbReference type="PIRSF" id="PIRSF006603">
    <property type="entry name" value="DinF"/>
    <property type="match status" value="1"/>
</dbReference>
<gene>
    <name evidence="8" type="ORF">JOC47_000524</name>
</gene>
<dbReference type="InterPro" id="IPR048279">
    <property type="entry name" value="MdtK-like"/>
</dbReference>
<evidence type="ECO:0000256" key="4">
    <source>
        <dbReference type="ARBA" id="ARBA00022692"/>
    </source>
</evidence>
<protein>
    <submittedName>
        <fullName evidence="8">MATE family efflux protein</fullName>
    </submittedName>
</protein>
<sequence length="458" mass="50277">MELTKESDRLGKEAIVPLLLKLSAPGVVGMMINALYNIVDSIYIGRLSTEALSALSLSFPIQMIIISVAAGTGIGTNSLISRLLGEGKKHQANNTAEHVFVIALVYAAITMVVGFFWGQDLIGIFTNDQQLIDLTSQYLQIIMMGSIVLFVPIIFNNILRGEGNTFTPMLTMIIGAITNIVLDPFLIFGIGFFPALGVKGAAIATLIGRGLAGLFIMYIVLFGDNELTLELSDFEFDLDILKDIYQVGFPAMLMRGLASVMLAGMNKIVGYYDTTAIAVVGIYFRMQSIIILPIFGLSQGFMPLVGYNYGHGNPKRMKKTIAFGAVLALTFTLIGFTVFQIFSEQLIRLFNKDPELIKIGSNALKRISFAYLIMGLNIIGSTTFQALGRGFPSLFISSLRQIFILLPVMYFLGKIEGLKTLWFAFPIAEVIAFSLLIVWLLSTIKKALYEMGDRSAYC</sequence>
<organism evidence="8 9">
    <name type="scientific">Halanaerobacter jeridensis</name>
    <dbReference type="NCBI Taxonomy" id="706427"/>
    <lineage>
        <taxon>Bacteria</taxon>
        <taxon>Bacillati</taxon>
        <taxon>Bacillota</taxon>
        <taxon>Clostridia</taxon>
        <taxon>Halanaerobiales</taxon>
        <taxon>Halobacteroidaceae</taxon>
        <taxon>Halanaerobacter</taxon>
    </lineage>
</organism>
<dbReference type="InterPro" id="IPR051327">
    <property type="entry name" value="MATE_MepA_subfamily"/>
</dbReference>
<dbReference type="GO" id="GO:0015297">
    <property type="term" value="F:antiporter activity"/>
    <property type="evidence" value="ECO:0007669"/>
    <property type="project" value="InterPro"/>
</dbReference>
<name>A0A939BPX5_9FIRM</name>
<dbReference type="RefSeq" id="WP_204700422.1">
    <property type="nucleotide sequence ID" value="NZ_JAFBDQ010000002.1"/>
</dbReference>
<evidence type="ECO:0000313" key="9">
    <source>
        <dbReference type="Proteomes" id="UP000774000"/>
    </source>
</evidence>
<feature type="transmembrane region" description="Helical" evidence="7">
    <location>
        <begin position="138"/>
        <end position="158"/>
    </location>
</feature>
<keyword evidence="4 7" id="KW-0812">Transmembrane</keyword>
<dbReference type="Pfam" id="PF01554">
    <property type="entry name" value="MatE"/>
    <property type="match status" value="2"/>
</dbReference>
<evidence type="ECO:0000256" key="1">
    <source>
        <dbReference type="ARBA" id="ARBA00004651"/>
    </source>
</evidence>
<keyword evidence="3" id="KW-1003">Cell membrane</keyword>
<reference evidence="8" key="1">
    <citation type="submission" date="2021-01" db="EMBL/GenBank/DDBJ databases">
        <title>Genomic Encyclopedia of Type Strains, Phase IV (KMG-IV): sequencing the most valuable type-strain genomes for metagenomic binning, comparative biology and taxonomic classification.</title>
        <authorList>
            <person name="Goeker M."/>
        </authorList>
    </citation>
    <scope>NUCLEOTIDE SEQUENCE</scope>
    <source>
        <strain evidence="8">DSM 23230</strain>
    </source>
</reference>